<evidence type="ECO:0000256" key="3">
    <source>
        <dbReference type="ARBA" id="ARBA00022741"/>
    </source>
</evidence>
<reference evidence="7 8" key="1">
    <citation type="journal article" date="2017" name="Genome Announc.">
        <title>Draft Genome Sequence of a Sporulating and Motile Strain of Lachnotalea glycerini Isolated from Water in Quebec City, Canada.</title>
        <authorList>
            <person name="Maheux A.F."/>
            <person name="Boudreau D.K."/>
            <person name="Berube E."/>
            <person name="Boissinot M."/>
            <person name="Raymond F."/>
            <person name="Brodeur S."/>
            <person name="Corbeil J."/>
            <person name="Isabel S."/>
            <person name="Omar R.F."/>
            <person name="Bergeron M.G."/>
        </authorList>
    </citation>
    <scope>NUCLEOTIDE SEQUENCE [LARGE SCALE GENOMIC DNA]</scope>
    <source>
        <strain evidence="7 8">CCRI-19302</strain>
    </source>
</reference>
<accession>A0A255ICS5</accession>
<dbReference type="InterPro" id="IPR003439">
    <property type="entry name" value="ABC_transporter-like_ATP-bd"/>
</dbReference>
<dbReference type="EMBL" id="QICS01000001">
    <property type="protein sequence ID" value="PXV95782.1"/>
    <property type="molecule type" value="Genomic_DNA"/>
</dbReference>
<proteinExistence type="inferred from homology"/>
<dbReference type="EMBL" id="NOKA02000001">
    <property type="protein sequence ID" value="RDY33152.1"/>
    <property type="molecule type" value="Genomic_DNA"/>
</dbReference>
<evidence type="ECO:0000313" key="9">
    <source>
        <dbReference type="Proteomes" id="UP000247523"/>
    </source>
</evidence>
<reference evidence="6 9" key="2">
    <citation type="submission" date="2018-05" db="EMBL/GenBank/DDBJ databases">
        <title>Genomic Encyclopedia of Type Strains, Phase IV (KMG-IV): sequencing the most valuable type-strain genomes for metagenomic binning, comparative biology and taxonomic classification.</title>
        <authorList>
            <person name="Goeker M."/>
        </authorList>
    </citation>
    <scope>NUCLEOTIDE SEQUENCE [LARGE SCALE GENOMIC DNA]</scope>
    <source>
        <strain evidence="6 9">DSM 28816</strain>
    </source>
</reference>
<dbReference type="SUPFAM" id="SSF52540">
    <property type="entry name" value="P-loop containing nucleoside triphosphate hydrolases"/>
    <property type="match status" value="1"/>
</dbReference>
<keyword evidence="4 6" id="KW-0067">ATP-binding</keyword>
<dbReference type="InterPro" id="IPR003593">
    <property type="entry name" value="AAA+_ATPase"/>
</dbReference>
<dbReference type="InterPro" id="IPR027417">
    <property type="entry name" value="P-loop_NTPase"/>
</dbReference>
<keyword evidence="3" id="KW-0547">Nucleotide-binding</keyword>
<evidence type="ECO:0000313" key="7">
    <source>
        <dbReference type="EMBL" id="RDY33152.1"/>
    </source>
</evidence>
<dbReference type="GO" id="GO:0016887">
    <property type="term" value="F:ATP hydrolysis activity"/>
    <property type="evidence" value="ECO:0007669"/>
    <property type="project" value="InterPro"/>
</dbReference>
<gene>
    <name evidence="6" type="ORF">C8E03_101412</name>
    <name evidence="7" type="ORF">CG710_001100</name>
</gene>
<name>A0A255ICS5_9FIRM</name>
<dbReference type="Proteomes" id="UP000247523">
    <property type="component" value="Unassembled WGS sequence"/>
</dbReference>
<protein>
    <submittedName>
        <fullName evidence="7">ATP-binding cassette domain-containing protein</fullName>
    </submittedName>
    <submittedName>
        <fullName evidence="6">Zinc transport system ATP-binding protein</fullName>
    </submittedName>
</protein>
<dbReference type="AlphaFoldDB" id="A0A255ICS5"/>
<keyword evidence="2" id="KW-0813">Transport</keyword>
<dbReference type="InterPro" id="IPR050153">
    <property type="entry name" value="Metal_Ion_Import_ABC"/>
</dbReference>
<dbReference type="GO" id="GO:0005524">
    <property type="term" value="F:ATP binding"/>
    <property type="evidence" value="ECO:0007669"/>
    <property type="project" value="UniProtKB-KW"/>
</dbReference>
<dbReference type="OrthoDB" id="9806726at2"/>
<dbReference type="PROSITE" id="PS50893">
    <property type="entry name" value="ABC_TRANSPORTER_2"/>
    <property type="match status" value="1"/>
</dbReference>
<dbReference type="PANTHER" id="PTHR42734">
    <property type="entry name" value="METAL TRANSPORT SYSTEM ATP-BINDING PROTEIN TM_0124-RELATED"/>
    <property type="match status" value="1"/>
</dbReference>
<evidence type="ECO:0000259" key="5">
    <source>
        <dbReference type="PROSITE" id="PS50893"/>
    </source>
</evidence>
<feature type="domain" description="ABC transporter" evidence="5">
    <location>
        <begin position="6"/>
        <end position="243"/>
    </location>
</feature>
<dbReference type="Proteomes" id="UP000216411">
    <property type="component" value="Unassembled WGS sequence"/>
</dbReference>
<comment type="similarity">
    <text evidence="1">Belongs to the ABC transporter superfamily.</text>
</comment>
<evidence type="ECO:0000256" key="1">
    <source>
        <dbReference type="ARBA" id="ARBA00005417"/>
    </source>
</evidence>
<dbReference type="SMART" id="SM00382">
    <property type="entry name" value="AAA"/>
    <property type="match status" value="1"/>
</dbReference>
<sequence>MTENRISNDKILLSCQSACIGYDNKIVVKDLAIDIWERDYIAVIGENGSGKSTLVKTLLGLQKTISGKIIMHEEVKNNGIGYLPQQTQVQRDFPASVYEIVISGFLNSSKRTPFYSTGQKKAAYKNMELLNIERLKKRCYRELSGGQQQRVLLARALCAAHKLLVLDEPVTGLDPDATVELYENLRMLNQELNMTIIMVSHDIRNVLIYADTVLQLKQSNWFYGTTKQFLNTDYGRKYFGGNETCN</sequence>
<dbReference type="PROSITE" id="PS00211">
    <property type="entry name" value="ABC_TRANSPORTER_1"/>
    <property type="match status" value="1"/>
</dbReference>
<dbReference type="Pfam" id="PF00005">
    <property type="entry name" value="ABC_tran"/>
    <property type="match status" value="1"/>
</dbReference>
<reference evidence="7" key="3">
    <citation type="submission" date="2018-07" db="EMBL/GenBank/DDBJ databases">
        <authorList>
            <person name="Quirk P.G."/>
            <person name="Krulwich T.A."/>
        </authorList>
    </citation>
    <scope>NUCLEOTIDE SEQUENCE</scope>
    <source>
        <strain evidence="7">CCRI-19302</strain>
    </source>
</reference>
<organism evidence="6 9">
    <name type="scientific">Lachnotalea glycerini</name>
    <dbReference type="NCBI Taxonomy" id="1763509"/>
    <lineage>
        <taxon>Bacteria</taxon>
        <taxon>Bacillati</taxon>
        <taxon>Bacillota</taxon>
        <taxon>Clostridia</taxon>
        <taxon>Lachnospirales</taxon>
        <taxon>Lachnospiraceae</taxon>
        <taxon>Lachnotalea</taxon>
    </lineage>
</organism>
<evidence type="ECO:0000256" key="4">
    <source>
        <dbReference type="ARBA" id="ARBA00022840"/>
    </source>
</evidence>
<comment type="caution">
    <text evidence="6">The sequence shown here is derived from an EMBL/GenBank/DDBJ whole genome shotgun (WGS) entry which is preliminary data.</text>
</comment>
<dbReference type="InterPro" id="IPR017871">
    <property type="entry name" value="ABC_transporter-like_CS"/>
</dbReference>
<evidence type="ECO:0000313" key="6">
    <source>
        <dbReference type="EMBL" id="PXV95782.1"/>
    </source>
</evidence>
<dbReference type="RefSeq" id="WP_094378119.1">
    <property type="nucleotide sequence ID" value="NZ_NOKA02000001.1"/>
</dbReference>
<evidence type="ECO:0000256" key="2">
    <source>
        <dbReference type="ARBA" id="ARBA00022448"/>
    </source>
</evidence>
<dbReference type="Gene3D" id="3.40.50.300">
    <property type="entry name" value="P-loop containing nucleotide triphosphate hydrolases"/>
    <property type="match status" value="1"/>
</dbReference>
<evidence type="ECO:0000313" key="8">
    <source>
        <dbReference type="Proteomes" id="UP000216411"/>
    </source>
</evidence>
<dbReference type="PANTHER" id="PTHR42734:SF17">
    <property type="entry name" value="METAL TRANSPORT SYSTEM ATP-BINDING PROTEIN TM_0124-RELATED"/>
    <property type="match status" value="1"/>
</dbReference>
<keyword evidence="8" id="KW-1185">Reference proteome</keyword>